<gene>
    <name evidence="1" type="ORF">UFOPK4061_00862</name>
</gene>
<proteinExistence type="predicted"/>
<dbReference type="AlphaFoldDB" id="A0A6J7Q8N7"/>
<protein>
    <submittedName>
        <fullName evidence="1">Unannotated protein</fullName>
    </submittedName>
</protein>
<evidence type="ECO:0000313" key="1">
    <source>
        <dbReference type="EMBL" id="CAB5010832.1"/>
    </source>
</evidence>
<accession>A0A6J7Q8N7</accession>
<dbReference type="EMBL" id="CAFBPD010000140">
    <property type="protein sequence ID" value="CAB5010832.1"/>
    <property type="molecule type" value="Genomic_DNA"/>
</dbReference>
<organism evidence="1">
    <name type="scientific">freshwater metagenome</name>
    <dbReference type="NCBI Taxonomy" id="449393"/>
    <lineage>
        <taxon>unclassified sequences</taxon>
        <taxon>metagenomes</taxon>
        <taxon>ecological metagenomes</taxon>
    </lineage>
</organism>
<name>A0A6J7Q8N7_9ZZZZ</name>
<reference evidence="1" key="1">
    <citation type="submission" date="2020-05" db="EMBL/GenBank/DDBJ databases">
        <authorList>
            <person name="Chiriac C."/>
            <person name="Salcher M."/>
            <person name="Ghai R."/>
            <person name="Kavagutti S V."/>
        </authorList>
    </citation>
    <scope>NUCLEOTIDE SEQUENCE</scope>
</reference>
<sequence length="57" mass="6641">MFYGADLRGAKIPGYNFDAKGRPKFSCDRNTKRDGLLRERLKGHCRGWHNIIYLQAK</sequence>